<dbReference type="CDD" id="cd04301">
    <property type="entry name" value="NAT_SF"/>
    <property type="match status" value="1"/>
</dbReference>
<dbReference type="GO" id="GO:0016747">
    <property type="term" value="F:acyltransferase activity, transferring groups other than amino-acyl groups"/>
    <property type="evidence" value="ECO:0007669"/>
    <property type="project" value="InterPro"/>
</dbReference>
<dbReference type="SUPFAM" id="SSF55729">
    <property type="entry name" value="Acyl-CoA N-acyltransferases (Nat)"/>
    <property type="match status" value="1"/>
</dbReference>
<keyword evidence="1 4" id="KW-0808">Transferase</keyword>
<keyword evidence="2" id="KW-0012">Acyltransferase</keyword>
<dbReference type="AlphaFoldDB" id="A0A848IZU9"/>
<dbReference type="InterPro" id="IPR016181">
    <property type="entry name" value="Acyl_CoA_acyltransferase"/>
</dbReference>
<dbReference type="PANTHER" id="PTHR42919">
    <property type="entry name" value="N-ALPHA-ACETYLTRANSFERASE"/>
    <property type="match status" value="1"/>
</dbReference>
<dbReference type="Proteomes" id="UP000559010">
    <property type="component" value="Unassembled WGS sequence"/>
</dbReference>
<dbReference type="GO" id="GO:0007064">
    <property type="term" value="P:mitotic sister chromatid cohesion"/>
    <property type="evidence" value="ECO:0007669"/>
    <property type="project" value="TreeGrafter"/>
</dbReference>
<evidence type="ECO:0000313" key="5">
    <source>
        <dbReference type="Proteomes" id="UP000559010"/>
    </source>
</evidence>
<keyword evidence="5" id="KW-1185">Reference proteome</keyword>
<evidence type="ECO:0000256" key="1">
    <source>
        <dbReference type="ARBA" id="ARBA00022679"/>
    </source>
</evidence>
<proteinExistence type="predicted"/>
<dbReference type="InterPro" id="IPR051556">
    <property type="entry name" value="N-term/lysine_N-AcTrnsfr"/>
</dbReference>
<name>A0A848IZU9_9BACT</name>
<dbReference type="GO" id="GO:0031415">
    <property type="term" value="C:NatA complex"/>
    <property type="evidence" value="ECO:0007669"/>
    <property type="project" value="TreeGrafter"/>
</dbReference>
<evidence type="ECO:0000313" key="4">
    <source>
        <dbReference type="EMBL" id="NMM48911.1"/>
    </source>
</evidence>
<dbReference type="InterPro" id="IPR000182">
    <property type="entry name" value="GNAT_dom"/>
</dbReference>
<evidence type="ECO:0000256" key="2">
    <source>
        <dbReference type="ARBA" id="ARBA00023315"/>
    </source>
</evidence>
<protein>
    <submittedName>
        <fullName evidence="4">GNAT family N-acetyltransferase</fullName>
    </submittedName>
</protein>
<gene>
    <name evidence="4" type="ORF">HH304_10915</name>
</gene>
<accession>A0A848IZU9</accession>
<comment type="caution">
    <text evidence="4">The sequence shown here is derived from an EMBL/GenBank/DDBJ whole genome shotgun (WGS) entry which is preliminary data.</text>
</comment>
<organism evidence="4 5">
    <name type="scientific">Marinigracilibium pacificum</name>
    <dbReference type="NCBI Taxonomy" id="2729599"/>
    <lineage>
        <taxon>Bacteria</taxon>
        <taxon>Pseudomonadati</taxon>
        <taxon>Bacteroidota</taxon>
        <taxon>Cytophagia</taxon>
        <taxon>Cytophagales</taxon>
        <taxon>Flammeovirgaceae</taxon>
        <taxon>Marinigracilibium</taxon>
    </lineage>
</organism>
<dbReference type="RefSeq" id="WP_169681330.1">
    <property type="nucleotide sequence ID" value="NZ_JABBNU010000006.1"/>
</dbReference>
<feature type="domain" description="N-acetyltransferase" evidence="3">
    <location>
        <begin position="3"/>
        <end position="150"/>
    </location>
</feature>
<dbReference type="Gene3D" id="3.40.630.30">
    <property type="match status" value="1"/>
</dbReference>
<reference evidence="4 5" key="1">
    <citation type="submission" date="2020-04" db="EMBL/GenBank/DDBJ databases">
        <title>Flammeovirgaceae bacterium KN852 isolated from deep sea.</title>
        <authorList>
            <person name="Zhang D.-C."/>
        </authorList>
    </citation>
    <scope>NUCLEOTIDE SEQUENCE [LARGE SCALE GENOMIC DNA]</scope>
    <source>
        <strain evidence="4 5">KN852</strain>
    </source>
</reference>
<dbReference type="PROSITE" id="PS51186">
    <property type="entry name" value="GNAT"/>
    <property type="match status" value="1"/>
</dbReference>
<dbReference type="Pfam" id="PF00583">
    <property type="entry name" value="Acetyltransf_1"/>
    <property type="match status" value="1"/>
</dbReference>
<evidence type="ECO:0000259" key="3">
    <source>
        <dbReference type="PROSITE" id="PS51186"/>
    </source>
</evidence>
<sequence length="158" mass="18393">MKLHFRKANSKDIDFLVALEQTTFPEFQQSAKINLKRGLKSSFQEIIIVEDKTTKDAVGSAVLFKYKHMLRIYSIGILAKYQNYGIGNELLEYIKEFAISNNYKSIKLEARENNPKLIDWYLSKGFVVIKTLKDYYMANENAIKMEMKIDKTSDDIKC</sequence>
<dbReference type="PANTHER" id="PTHR42919:SF8">
    <property type="entry name" value="N-ALPHA-ACETYLTRANSFERASE 50"/>
    <property type="match status" value="1"/>
</dbReference>
<dbReference type="EMBL" id="JABBNU010000006">
    <property type="protein sequence ID" value="NMM48911.1"/>
    <property type="molecule type" value="Genomic_DNA"/>
</dbReference>